<proteinExistence type="predicted"/>
<reference evidence="2" key="1">
    <citation type="journal article" date="2020" name="bioRxiv">
        <title>Comparative genomics of Chlamydomonas.</title>
        <authorList>
            <person name="Craig R.J."/>
            <person name="Hasan A.R."/>
            <person name="Ness R.W."/>
            <person name="Keightley P.D."/>
        </authorList>
    </citation>
    <scope>NUCLEOTIDE SEQUENCE</scope>
    <source>
        <strain evidence="2">CCAP 11/173</strain>
    </source>
</reference>
<dbReference type="Proteomes" id="UP000613740">
    <property type="component" value="Unassembled WGS sequence"/>
</dbReference>
<feature type="region of interest" description="Disordered" evidence="1">
    <location>
        <begin position="47"/>
        <end position="85"/>
    </location>
</feature>
<organism evidence="2 3">
    <name type="scientific">Chlamydomonas schloesseri</name>
    <dbReference type="NCBI Taxonomy" id="2026947"/>
    <lineage>
        <taxon>Eukaryota</taxon>
        <taxon>Viridiplantae</taxon>
        <taxon>Chlorophyta</taxon>
        <taxon>core chlorophytes</taxon>
        <taxon>Chlorophyceae</taxon>
        <taxon>CS clade</taxon>
        <taxon>Chlamydomonadales</taxon>
        <taxon>Chlamydomonadaceae</taxon>
        <taxon>Chlamydomonas</taxon>
    </lineage>
</organism>
<gene>
    <name evidence="2" type="ORF">HYH02_003591</name>
</gene>
<keyword evidence="3" id="KW-1185">Reference proteome</keyword>
<sequence length="135" mass="14605">MLEACMEKAAKTLSPNELEFEMLEEEEVVMPVAKGGYDAINAVLGPEGRSDRSAKAAETLGPEGCSDRAAKAAETLGPEGCSDRAAKAWNGGKRQTVVEAETPREDGSCAICGDRETIRWGTCQRCYTQKYRKRG</sequence>
<comment type="caution">
    <text evidence="2">The sequence shown here is derived from an EMBL/GenBank/DDBJ whole genome shotgun (WGS) entry which is preliminary data.</text>
</comment>
<accession>A0A835WSK1</accession>
<evidence type="ECO:0000313" key="3">
    <source>
        <dbReference type="Proteomes" id="UP000613740"/>
    </source>
</evidence>
<protein>
    <submittedName>
        <fullName evidence="2">Uncharacterized protein</fullName>
    </submittedName>
</protein>
<evidence type="ECO:0000256" key="1">
    <source>
        <dbReference type="SAM" id="MobiDB-lite"/>
    </source>
</evidence>
<dbReference type="EMBL" id="JAEHOD010000007">
    <property type="protein sequence ID" value="KAG2451815.1"/>
    <property type="molecule type" value="Genomic_DNA"/>
</dbReference>
<dbReference type="AlphaFoldDB" id="A0A835WSK1"/>
<name>A0A835WSK1_9CHLO</name>
<dbReference type="OrthoDB" id="543811at2759"/>
<evidence type="ECO:0000313" key="2">
    <source>
        <dbReference type="EMBL" id="KAG2451815.1"/>
    </source>
</evidence>